<dbReference type="PANTHER" id="PTHR19376">
    <property type="entry name" value="DNA-DIRECTED RNA POLYMERASE"/>
    <property type="match status" value="1"/>
</dbReference>
<evidence type="ECO:0000256" key="6">
    <source>
        <dbReference type="ARBA" id="ARBA00022695"/>
    </source>
</evidence>
<evidence type="ECO:0000256" key="8">
    <source>
        <dbReference type="ARBA" id="ARBA00048552"/>
    </source>
</evidence>
<protein>
    <recommendedName>
        <fullName evidence="9">DNA-directed RNA polymerase subunit</fullName>
        <ecNumber evidence="9">2.7.7.6</ecNumber>
    </recommendedName>
</protein>
<dbReference type="SMART" id="SM00663">
    <property type="entry name" value="RPOLA_N"/>
    <property type="match status" value="1"/>
</dbReference>
<dbReference type="Pfam" id="PF04983">
    <property type="entry name" value="RNA_pol_Rpb1_3"/>
    <property type="match status" value="1"/>
</dbReference>
<dbReference type="SUPFAM" id="SSF64484">
    <property type="entry name" value="beta and beta-prime subunits of DNA dependent RNA-polymerase"/>
    <property type="match status" value="1"/>
</dbReference>
<evidence type="ECO:0000256" key="9">
    <source>
        <dbReference type="RuleBase" id="RU004279"/>
    </source>
</evidence>
<name>A0A346HG21_9CHLO</name>
<comment type="similarity">
    <text evidence="2">Belongs to the RNA polymerase beta' chain family. RpoC1 subfamily.</text>
</comment>
<dbReference type="InterPro" id="IPR006592">
    <property type="entry name" value="RNA_pol_N"/>
</dbReference>
<dbReference type="Pfam" id="PF00623">
    <property type="entry name" value="RNA_pol_Rpb1_2"/>
    <property type="match status" value="1"/>
</dbReference>
<dbReference type="Gene3D" id="1.10.40.90">
    <property type="match status" value="1"/>
</dbReference>
<gene>
    <name evidence="11" type="primary">rpoC1</name>
</gene>
<dbReference type="GO" id="GO:0003677">
    <property type="term" value="F:DNA binding"/>
    <property type="evidence" value="ECO:0007669"/>
    <property type="project" value="InterPro"/>
</dbReference>
<dbReference type="InterPro" id="IPR007080">
    <property type="entry name" value="RNA_pol_Rpb1_1"/>
</dbReference>
<comment type="catalytic activity">
    <reaction evidence="8 9">
        <text>RNA(n) + a ribonucleoside 5'-triphosphate = RNA(n+1) + diphosphate</text>
        <dbReference type="Rhea" id="RHEA:21248"/>
        <dbReference type="Rhea" id="RHEA-COMP:14527"/>
        <dbReference type="Rhea" id="RHEA-COMP:17342"/>
        <dbReference type="ChEBI" id="CHEBI:33019"/>
        <dbReference type="ChEBI" id="CHEBI:61557"/>
        <dbReference type="ChEBI" id="CHEBI:140395"/>
        <dbReference type="EC" id="2.7.7.6"/>
    </reaction>
</comment>
<evidence type="ECO:0000259" key="10">
    <source>
        <dbReference type="SMART" id="SM00663"/>
    </source>
</evidence>
<dbReference type="AlphaFoldDB" id="A0A346HG21"/>
<organism evidence="11">
    <name type="scientific">uncultured Choricystis</name>
    <dbReference type="NCBI Taxonomy" id="858337"/>
    <lineage>
        <taxon>Eukaryota</taxon>
        <taxon>Viridiplantae</taxon>
        <taxon>Chlorophyta</taxon>
        <taxon>core chlorophytes</taxon>
        <taxon>Trebouxiophyceae</taxon>
        <taxon>environmental samples</taxon>
    </lineage>
</organism>
<dbReference type="InterPro" id="IPR045867">
    <property type="entry name" value="DNA-dir_RpoC_beta_prime"/>
</dbReference>
<dbReference type="PANTHER" id="PTHR19376:SF54">
    <property type="entry name" value="DNA-DIRECTED RNA POLYMERASE SUBUNIT BETA"/>
    <property type="match status" value="1"/>
</dbReference>
<dbReference type="InterPro" id="IPR000722">
    <property type="entry name" value="RNA_pol_asu"/>
</dbReference>
<geneLocation type="plastid" evidence="11"/>
<dbReference type="Gene3D" id="2.40.40.20">
    <property type="match status" value="1"/>
</dbReference>
<dbReference type="InterPro" id="IPR042102">
    <property type="entry name" value="RNA_pol_Rpb1_3_sf"/>
</dbReference>
<evidence type="ECO:0000256" key="7">
    <source>
        <dbReference type="ARBA" id="ARBA00023163"/>
    </source>
</evidence>
<dbReference type="Gene3D" id="1.10.274.100">
    <property type="entry name" value="RNA polymerase Rpb1, domain 3"/>
    <property type="match status" value="1"/>
</dbReference>
<dbReference type="EC" id="2.7.7.6" evidence="9"/>
<dbReference type="GO" id="GO:0000428">
    <property type="term" value="C:DNA-directed RNA polymerase complex"/>
    <property type="evidence" value="ECO:0007669"/>
    <property type="project" value="UniProtKB-KW"/>
</dbReference>
<feature type="domain" description="RNA polymerase N-terminal" evidence="10">
    <location>
        <begin position="168"/>
        <end position="445"/>
    </location>
</feature>
<reference evidence="11" key="1">
    <citation type="submission" date="2018-07" db="EMBL/GenBank/DDBJ databases">
        <authorList>
            <person name="Quirk P.G."/>
            <person name="Krulwich T.A."/>
        </authorList>
    </citation>
    <scope>NUCLEOTIDE SEQUENCE</scope>
</reference>
<dbReference type="EMBL" id="MH591948">
    <property type="protein sequence ID" value="AXO67745.1"/>
    <property type="molecule type" value="Genomic_DNA"/>
</dbReference>
<dbReference type="Pfam" id="PF04997">
    <property type="entry name" value="RNA_pol_Rpb1_1"/>
    <property type="match status" value="1"/>
</dbReference>
<sequence>MKTYRPGQALPVASAFCCDVWQPGQFSSYFAPQIEIEDEPLWYYGSTPKTKTTLTGTFELEQARLVAPFMDLLQTHILNREQAIRNLSTLMGGHALAKLLNRLDIVAQIYLLAAEIRALTPKIRRLSRIWIQLPSNDRRLRKLTQRRLKYVRRFKMLTTFYRTQKKPAWMVLSSIPVLPPDLRPIMVIDEQVMSSDLNRLYQRVLFRNRRMERGQLFHITSIGYNQRLLQEAVDALFENGKGGCVPVLGTNDKPLKSLAERLKGKRGRFRLNLLGKRVDYSGRSVIVVGPTMQLHACGLPREMALVLFLPFLIRRLIARGYAENIAQAKRLINYEHLIIWSLLKQIMKELPVLLNRAPTLHRLGIQAFQPRLVAGKAILLHPLVCSAFNADFDGDQMAVHVPLSFHARAEAWKLLWSRNNLLAPATGQPILTPSQDMVLGCYYLTTDGYIKAENEDPSMNPALSRPQRFGQGFYFADLYDVVHAFSQEHIALFSLVWVKLDPRIQSETTMPAESPAEVQVMVNGGGLFLSSARQERVTLTASTDPDAFQEAYVQLWYQYVRTTAGRILVNNVVHAVEAPLPLHLQRRVKLDLKDAFDLKLNDAFALELKNAPLLQAASWKKLLELYKTPERREKFCTKLLEKDQEKV</sequence>
<keyword evidence="7 9" id="KW-0804">Transcription</keyword>
<proteinExistence type="inferred from homology"/>
<evidence type="ECO:0000256" key="1">
    <source>
        <dbReference type="ARBA" id="ARBA00004026"/>
    </source>
</evidence>
<dbReference type="GO" id="GO:0006351">
    <property type="term" value="P:DNA-templated transcription"/>
    <property type="evidence" value="ECO:0007669"/>
    <property type="project" value="InterPro"/>
</dbReference>
<evidence type="ECO:0000256" key="4">
    <source>
        <dbReference type="ARBA" id="ARBA00022640"/>
    </source>
</evidence>
<dbReference type="GO" id="GO:0003899">
    <property type="term" value="F:DNA-directed RNA polymerase activity"/>
    <property type="evidence" value="ECO:0007669"/>
    <property type="project" value="UniProtKB-EC"/>
</dbReference>
<comment type="function">
    <text evidence="1 9">DNA-dependent RNA polymerase catalyzes the transcription of DNA into RNA using the four ribonucleoside triphosphates as substrates.</text>
</comment>
<evidence type="ECO:0000256" key="3">
    <source>
        <dbReference type="ARBA" id="ARBA00022478"/>
    </source>
</evidence>
<keyword evidence="5 9" id="KW-0808">Transferase</keyword>
<evidence type="ECO:0000256" key="5">
    <source>
        <dbReference type="ARBA" id="ARBA00022679"/>
    </source>
</evidence>
<keyword evidence="3 9" id="KW-0240">DNA-directed RNA polymerase</keyword>
<accession>A0A346HG21</accession>
<evidence type="ECO:0000256" key="2">
    <source>
        <dbReference type="ARBA" id="ARBA00007207"/>
    </source>
</evidence>
<dbReference type="InterPro" id="IPR007066">
    <property type="entry name" value="RNA_pol_Rpb1_3"/>
</dbReference>
<keyword evidence="6 9" id="KW-0548">Nucleotidyltransferase</keyword>
<keyword evidence="4 11" id="KW-0934">Plastid</keyword>
<evidence type="ECO:0000313" key="11">
    <source>
        <dbReference type="EMBL" id="AXO67745.1"/>
    </source>
</evidence>